<dbReference type="Gene3D" id="1.20.1280.50">
    <property type="match status" value="1"/>
</dbReference>
<dbReference type="EMBL" id="GG745332">
    <property type="protein sequence ID" value="KNE57979.1"/>
    <property type="molecule type" value="Genomic_DNA"/>
</dbReference>
<dbReference type="InterPro" id="IPR001810">
    <property type="entry name" value="F-box_dom"/>
</dbReference>
<reference evidence="3 4" key="1">
    <citation type="submission" date="2009-11" db="EMBL/GenBank/DDBJ databases">
        <title>Annotation of Allomyces macrogynus ATCC 38327.</title>
        <authorList>
            <consortium name="The Broad Institute Genome Sequencing Platform"/>
            <person name="Russ C."/>
            <person name="Cuomo C."/>
            <person name="Burger G."/>
            <person name="Gray M.W."/>
            <person name="Holland P.W.H."/>
            <person name="King N."/>
            <person name="Lang F.B.F."/>
            <person name="Roger A.J."/>
            <person name="Ruiz-Trillo I."/>
            <person name="Young S.K."/>
            <person name="Zeng Q."/>
            <person name="Gargeya S."/>
            <person name="Fitzgerald M."/>
            <person name="Haas B."/>
            <person name="Abouelleil A."/>
            <person name="Alvarado L."/>
            <person name="Arachchi H.M."/>
            <person name="Berlin A."/>
            <person name="Chapman S.B."/>
            <person name="Gearin G."/>
            <person name="Goldberg J."/>
            <person name="Griggs A."/>
            <person name="Gujja S."/>
            <person name="Hansen M."/>
            <person name="Heiman D."/>
            <person name="Howarth C."/>
            <person name="Larimer J."/>
            <person name="Lui A."/>
            <person name="MacDonald P.J.P."/>
            <person name="McCowen C."/>
            <person name="Montmayeur A."/>
            <person name="Murphy C."/>
            <person name="Neiman D."/>
            <person name="Pearson M."/>
            <person name="Priest M."/>
            <person name="Roberts A."/>
            <person name="Saif S."/>
            <person name="Shea T."/>
            <person name="Sisk P."/>
            <person name="Stolte C."/>
            <person name="Sykes S."/>
            <person name="Wortman J."/>
            <person name="Nusbaum C."/>
            <person name="Birren B."/>
        </authorList>
    </citation>
    <scope>NUCLEOTIDE SEQUENCE [LARGE SCALE GENOMIC DNA]</scope>
    <source>
        <strain evidence="3 4">ATCC 38327</strain>
    </source>
</reference>
<keyword evidence="4" id="KW-1185">Reference proteome</keyword>
<evidence type="ECO:0000259" key="2">
    <source>
        <dbReference type="PROSITE" id="PS50181"/>
    </source>
</evidence>
<protein>
    <recommendedName>
        <fullName evidence="2">F-box domain-containing protein</fullName>
    </recommendedName>
</protein>
<name>A0A0L0S6L7_ALLM3</name>
<dbReference type="VEuPathDB" id="FungiDB:AMAG_04810"/>
<feature type="region of interest" description="Disordered" evidence="1">
    <location>
        <begin position="1"/>
        <end position="33"/>
    </location>
</feature>
<accession>A0A0L0S6L7</accession>
<sequence length="255" mass="28119">MMATVPTDRASADALPTSRPPASSASASSSPHAAPAGRVTAAILPGDVLATIFDHVSARSLDQLLRCRGVNKHWKSVVEGAHMNALYRSLLTKWGASTTVNPRARKFNTLFSLVLKEYRAGRCCVCLQHTKAKNLVAGRLYGPKTDDPSCITCRVKVVLNAIAMRKKDPKCFNALPSRPLQFVHEDTPLHKKVLRTVLHLPEKLVNQLPYYPEINPHNPHGAPMRIFDQDVVEKILFAVTGHKDTIQVDYESSAR</sequence>
<dbReference type="Pfam" id="PF00646">
    <property type="entry name" value="F-box"/>
    <property type="match status" value="1"/>
</dbReference>
<reference evidence="4" key="2">
    <citation type="submission" date="2009-11" db="EMBL/GenBank/DDBJ databases">
        <title>The Genome Sequence of Allomyces macrogynus strain ATCC 38327.</title>
        <authorList>
            <consortium name="The Broad Institute Genome Sequencing Platform"/>
            <person name="Russ C."/>
            <person name="Cuomo C."/>
            <person name="Shea T."/>
            <person name="Young S.K."/>
            <person name="Zeng Q."/>
            <person name="Koehrsen M."/>
            <person name="Haas B."/>
            <person name="Borodovsky M."/>
            <person name="Guigo R."/>
            <person name="Alvarado L."/>
            <person name="Berlin A."/>
            <person name="Borenstein D."/>
            <person name="Chen Z."/>
            <person name="Engels R."/>
            <person name="Freedman E."/>
            <person name="Gellesch M."/>
            <person name="Goldberg J."/>
            <person name="Griggs A."/>
            <person name="Gujja S."/>
            <person name="Heiman D."/>
            <person name="Hepburn T."/>
            <person name="Howarth C."/>
            <person name="Jen D."/>
            <person name="Larson L."/>
            <person name="Lewis B."/>
            <person name="Mehta T."/>
            <person name="Park D."/>
            <person name="Pearson M."/>
            <person name="Roberts A."/>
            <person name="Saif S."/>
            <person name="Shenoy N."/>
            <person name="Sisk P."/>
            <person name="Stolte C."/>
            <person name="Sykes S."/>
            <person name="Walk T."/>
            <person name="White J."/>
            <person name="Yandava C."/>
            <person name="Burger G."/>
            <person name="Gray M.W."/>
            <person name="Holland P.W.H."/>
            <person name="King N."/>
            <person name="Lang F.B.F."/>
            <person name="Roger A.J."/>
            <person name="Ruiz-Trillo I."/>
            <person name="Lander E."/>
            <person name="Nusbaum C."/>
        </authorList>
    </citation>
    <scope>NUCLEOTIDE SEQUENCE [LARGE SCALE GENOMIC DNA]</scope>
    <source>
        <strain evidence="4">ATCC 38327</strain>
    </source>
</reference>
<evidence type="ECO:0000256" key="1">
    <source>
        <dbReference type="SAM" id="MobiDB-lite"/>
    </source>
</evidence>
<feature type="compositionally biased region" description="Low complexity" evidence="1">
    <location>
        <begin position="14"/>
        <end position="33"/>
    </location>
</feature>
<dbReference type="OrthoDB" id="5541946at2759"/>
<dbReference type="Proteomes" id="UP000054350">
    <property type="component" value="Unassembled WGS sequence"/>
</dbReference>
<proteinExistence type="predicted"/>
<dbReference type="PROSITE" id="PS50181">
    <property type="entry name" value="FBOX"/>
    <property type="match status" value="1"/>
</dbReference>
<dbReference type="AlphaFoldDB" id="A0A0L0S6L7"/>
<feature type="domain" description="F-box" evidence="2">
    <location>
        <begin position="38"/>
        <end position="90"/>
    </location>
</feature>
<organism evidence="3 4">
    <name type="scientific">Allomyces macrogynus (strain ATCC 38327)</name>
    <name type="common">Allomyces javanicus var. macrogynus</name>
    <dbReference type="NCBI Taxonomy" id="578462"/>
    <lineage>
        <taxon>Eukaryota</taxon>
        <taxon>Fungi</taxon>
        <taxon>Fungi incertae sedis</taxon>
        <taxon>Blastocladiomycota</taxon>
        <taxon>Blastocladiomycetes</taxon>
        <taxon>Blastocladiales</taxon>
        <taxon>Blastocladiaceae</taxon>
        <taxon>Allomyces</taxon>
    </lineage>
</organism>
<gene>
    <name evidence="3" type="ORF">AMAG_04810</name>
</gene>
<dbReference type="InterPro" id="IPR036047">
    <property type="entry name" value="F-box-like_dom_sf"/>
</dbReference>
<evidence type="ECO:0000313" key="3">
    <source>
        <dbReference type="EMBL" id="KNE57979.1"/>
    </source>
</evidence>
<evidence type="ECO:0000313" key="4">
    <source>
        <dbReference type="Proteomes" id="UP000054350"/>
    </source>
</evidence>
<dbReference type="SUPFAM" id="SSF81383">
    <property type="entry name" value="F-box domain"/>
    <property type="match status" value="1"/>
</dbReference>